<gene>
    <name evidence="2" type="ORF">OVN18_05245</name>
</gene>
<evidence type="ECO:0000313" key="3">
    <source>
        <dbReference type="Proteomes" id="UP001164706"/>
    </source>
</evidence>
<evidence type="ECO:0000256" key="1">
    <source>
        <dbReference type="SAM" id="MobiDB-lite"/>
    </source>
</evidence>
<dbReference type="Proteomes" id="UP001164706">
    <property type="component" value="Chromosome"/>
</dbReference>
<proteinExistence type="predicted"/>
<sequence>MPRKLGATAERAVRGPRLQDARLGPPGARGEHPAPPTGTGRPDARASDRPVMVTR</sequence>
<dbReference type="EMBL" id="CP113089">
    <property type="protein sequence ID" value="WAB82410.1"/>
    <property type="molecule type" value="Genomic_DNA"/>
</dbReference>
<name>A0A9E8MMJ2_9MICO</name>
<feature type="compositionally biased region" description="Basic and acidic residues" evidence="1">
    <location>
        <begin position="11"/>
        <end position="20"/>
    </location>
</feature>
<dbReference type="RefSeq" id="WP_267782426.1">
    <property type="nucleotide sequence ID" value="NZ_CP113089.1"/>
</dbReference>
<dbReference type="KEGG" id="mdb:OVN18_05245"/>
<accession>A0A9E8MMJ2</accession>
<reference evidence="2" key="1">
    <citation type="submission" date="2022-11" db="EMBL/GenBank/DDBJ databases">
        <title>Description of Microcella daejonensis nov. sp, isolated from riverside soil.</title>
        <authorList>
            <person name="Molina K.M."/>
            <person name="Kim S.B."/>
        </authorList>
    </citation>
    <scope>NUCLEOTIDE SEQUENCE</scope>
    <source>
        <strain evidence="2">MMS21-STM12</strain>
    </source>
</reference>
<evidence type="ECO:0000313" key="2">
    <source>
        <dbReference type="EMBL" id="WAB82410.1"/>
    </source>
</evidence>
<keyword evidence="3" id="KW-1185">Reference proteome</keyword>
<feature type="region of interest" description="Disordered" evidence="1">
    <location>
        <begin position="1"/>
        <end position="55"/>
    </location>
</feature>
<protein>
    <submittedName>
        <fullName evidence="2">Uncharacterized protein</fullName>
    </submittedName>
</protein>
<dbReference type="AlphaFoldDB" id="A0A9E8MMJ2"/>
<organism evidence="2 3">
    <name type="scientific">Microcella daejeonensis</name>
    <dbReference type="NCBI Taxonomy" id="2994971"/>
    <lineage>
        <taxon>Bacteria</taxon>
        <taxon>Bacillati</taxon>
        <taxon>Actinomycetota</taxon>
        <taxon>Actinomycetes</taxon>
        <taxon>Micrococcales</taxon>
        <taxon>Microbacteriaceae</taxon>
        <taxon>Microcella</taxon>
    </lineage>
</organism>